<proteinExistence type="predicted"/>
<dbReference type="GO" id="GO:0000978">
    <property type="term" value="F:RNA polymerase II cis-regulatory region sequence-specific DNA binding"/>
    <property type="evidence" value="ECO:0007669"/>
    <property type="project" value="TreeGrafter"/>
</dbReference>
<dbReference type="GO" id="GO:0005667">
    <property type="term" value="C:transcription regulator complex"/>
    <property type="evidence" value="ECO:0007669"/>
    <property type="project" value="TreeGrafter"/>
</dbReference>
<evidence type="ECO:0000256" key="1">
    <source>
        <dbReference type="SAM" id="MobiDB-lite"/>
    </source>
</evidence>
<dbReference type="GO" id="GO:0000981">
    <property type="term" value="F:DNA-binding transcription factor activity, RNA polymerase II-specific"/>
    <property type="evidence" value="ECO:0007669"/>
    <property type="project" value="TreeGrafter"/>
</dbReference>
<dbReference type="PROSITE" id="PS50254">
    <property type="entry name" value="REL_2"/>
    <property type="match status" value="1"/>
</dbReference>
<name>A0A0B6YH24_9EUPU</name>
<dbReference type="EMBL" id="HACG01008663">
    <property type="protein sequence ID" value="CEK55528.1"/>
    <property type="molecule type" value="Transcribed_RNA"/>
</dbReference>
<sequence length="129" mass="14157">NKSDVFTFGLNSLAAAPPVTTTTDTLLHKDGSKHSRMSSAKPVVKAAVLRSAVPTQSVKPSSRKQKDFSLKAYYSSKLDNMELKIIRQPEPQHRARYQTEGSRGAIKDASQQGFPVIKLSGYNKPAKLQ</sequence>
<dbReference type="Gene3D" id="2.60.40.340">
    <property type="entry name" value="Rel homology domain (RHD), DNA-binding domain"/>
    <property type="match status" value="1"/>
</dbReference>
<dbReference type="InterPro" id="IPR037059">
    <property type="entry name" value="RHD_DNA_bind_dom_sf"/>
</dbReference>
<accession>A0A0B6YH24</accession>
<protein>
    <recommendedName>
        <fullName evidence="2">RHD domain-containing protein</fullName>
    </recommendedName>
</protein>
<dbReference type="Pfam" id="PF00554">
    <property type="entry name" value="RHD_DNA_bind"/>
    <property type="match status" value="1"/>
</dbReference>
<feature type="non-terminal residue" evidence="3">
    <location>
        <position position="1"/>
    </location>
</feature>
<dbReference type="InterPro" id="IPR011539">
    <property type="entry name" value="RHD_DNA_bind_dom"/>
</dbReference>
<dbReference type="PANTHER" id="PTHR12533:SF7">
    <property type="entry name" value="NFAT NUCLEAR FACTOR, ISOFORM B"/>
    <property type="match status" value="1"/>
</dbReference>
<dbReference type="InterPro" id="IPR008967">
    <property type="entry name" value="p53-like_TF_DNA-bd_sf"/>
</dbReference>
<feature type="region of interest" description="Disordered" evidence="1">
    <location>
        <begin position="88"/>
        <end position="110"/>
    </location>
</feature>
<gene>
    <name evidence="3" type="primary">ORF25432</name>
</gene>
<reference evidence="3" key="1">
    <citation type="submission" date="2014-12" db="EMBL/GenBank/DDBJ databases">
        <title>Insight into the proteome of Arion vulgaris.</title>
        <authorList>
            <person name="Aradska J."/>
            <person name="Bulat T."/>
            <person name="Smidak R."/>
            <person name="Sarate P."/>
            <person name="Gangsoo J."/>
            <person name="Sialana F."/>
            <person name="Bilban M."/>
            <person name="Lubec G."/>
        </authorList>
    </citation>
    <scope>NUCLEOTIDE SEQUENCE</scope>
    <source>
        <tissue evidence="3">Skin</tissue>
    </source>
</reference>
<feature type="region of interest" description="Disordered" evidence="1">
    <location>
        <begin position="23"/>
        <end position="43"/>
    </location>
</feature>
<feature type="domain" description="RHD" evidence="2">
    <location>
        <begin position="70"/>
        <end position="129"/>
    </location>
</feature>
<dbReference type="PANTHER" id="PTHR12533">
    <property type="entry name" value="NFAT"/>
    <property type="match status" value="1"/>
</dbReference>
<dbReference type="InterPro" id="IPR008366">
    <property type="entry name" value="NFAT"/>
</dbReference>
<dbReference type="AlphaFoldDB" id="A0A0B6YH24"/>
<dbReference type="SUPFAM" id="SSF49417">
    <property type="entry name" value="p53-like transcription factors"/>
    <property type="match status" value="1"/>
</dbReference>
<organism evidence="3">
    <name type="scientific">Arion vulgaris</name>
    <dbReference type="NCBI Taxonomy" id="1028688"/>
    <lineage>
        <taxon>Eukaryota</taxon>
        <taxon>Metazoa</taxon>
        <taxon>Spiralia</taxon>
        <taxon>Lophotrochozoa</taxon>
        <taxon>Mollusca</taxon>
        <taxon>Gastropoda</taxon>
        <taxon>Heterobranchia</taxon>
        <taxon>Euthyneura</taxon>
        <taxon>Panpulmonata</taxon>
        <taxon>Eupulmonata</taxon>
        <taxon>Stylommatophora</taxon>
        <taxon>Helicina</taxon>
        <taxon>Arionoidea</taxon>
        <taxon>Arionidae</taxon>
        <taxon>Arion</taxon>
    </lineage>
</organism>
<evidence type="ECO:0000313" key="3">
    <source>
        <dbReference type="EMBL" id="CEK55528.1"/>
    </source>
</evidence>
<feature type="non-terminal residue" evidence="3">
    <location>
        <position position="129"/>
    </location>
</feature>
<evidence type="ECO:0000259" key="2">
    <source>
        <dbReference type="PROSITE" id="PS50254"/>
    </source>
</evidence>